<reference evidence="1 2" key="1">
    <citation type="submission" date="2016-10" db="EMBL/GenBank/DDBJ databases">
        <title>The genome sequence of Colletotrichum fioriniae PJ7.</title>
        <authorList>
            <person name="Baroncelli R."/>
        </authorList>
    </citation>
    <scope>NUCLEOTIDE SEQUENCE [LARGE SCALE GENOMIC DNA]</scope>
    <source>
        <strain evidence="1 2">Tom-12</strain>
    </source>
</reference>
<organism evidence="1 2">
    <name type="scientific">Colletotrichum tamarilloi</name>
    <dbReference type="NCBI Taxonomy" id="1209934"/>
    <lineage>
        <taxon>Eukaryota</taxon>
        <taxon>Fungi</taxon>
        <taxon>Dikarya</taxon>
        <taxon>Ascomycota</taxon>
        <taxon>Pezizomycotina</taxon>
        <taxon>Sordariomycetes</taxon>
        <taxon>Hypocreomycetidae</taxon>
        <taxon>Glomerellales</taxon>
        <taxon>Glomerellaceae</taxon>
        <taxon>Colletotrichum</taxon>
        <taxon>Colletotrichum acutatum species complex</taxon>
    </lineage>
</organism>
<protein>
    <submittedName>
        <fullName evidence="1">Uncharacterized protein</fullName>
    </submittedName>
</protein>
<comment type="caution">
    <text evidence="1">The sequence shown here is derived from an EMBL/GenBank/DDBJ whole genome shotgun (WGS) entry which is preliminary data.</text>
</comment>
<dbReference type="RefSeq" id="XP_060381833.1">
    <property type="nucleotide sequence ID" value="XM_060523457.1"/>
</dbReference>
<evidence type="ECO:0000313" key="1">
    <source>
        <dbReference type="EMBL" id="KAK1498216.1"/>
    </source>
</evidence>
<evidence type="ECO:0000313" key="2">
    <source>
        <dbReference type="Proteomes" id="UP001227543"/>
    </source>
</evidence>
<proteinExistence type="predicted"/>
<dbReference type="EMBL" id="MLFU01000023">
    <property type="protein sequence ID" value="KAK1498216.1"/>
    <property type="molecule type" value="Genomic_DNA"/>
</dbReference>
<gene>
    <name evidence="1" type="ORF">CTAM01_07434</name>
</gene>
<sequence>MPVFPSHSHVSSVRPEYFLDFTCLWQPLANLDGRTPLPSQVICRTKPMPHQANAAGKEAFLPSGEGRRNFSCSIMGRDSCLPYPKGGVFDNGDGDGTGSDG</sequence>
<accession>A0ABQ9R8Q7</accession>
<name>A0ABQ9R8Q7_9PEZI</name>
<dbReference type="Proteomes" id="UP001227543">
    <property type="component" value="Unassembled WGS sequence"/>
</dbReference>
<keyword evidence="2" id="KW-1185">Reference proteome</keyword>
<dbReference type="GeneID" id="85407695"/>